<evidence type="ECO:0000313" key="2">
    <source>
        <dbReference type="EMBL" id="KAB6131112.1"/>
    </source>
</evidence>
<gene>
    <name evidence="2" type="ORF">GA424_23980</name>
</gene>
<dbReference type="Proteomes" id="UP000487596">
    <property type="component" value="Unassembled WGS sequence"/>
</dbReference>
<dbReference type="InterPro" id="IPR032502">
    <property type="entry name" value="DUF4979"/>
</dbReference>
<dbReference type="Pfam" id="PF02368">
    <property type="entry name" value="Big_2"/>
    <property type="match status" value="1"/>
</dbReference>
<dbReference type="EMBL" id="WDEH01000065">
    <property type="protein sequence ID" value="KAB6131112.1"/>
    <property type="molecule type" value="Genomic_DNA"/>
</dbReference>
<organism evidence="2 3">
    <name type="scientific">Bacteroides xylanisolvens</name>
    <dbReference type="NCBI Taxonomy" id="371601"/>
    <lineage>
        <taxon>Bacteria</taxon>
        <taxon>Pseudomonadati</taxon>
        <taxon>Bacteroidota</taxon>
        <taxon>Bacteroidia</taxon>
        <taxon>Bacteroidales</taxon>
        <taxon>Bacteroidaceae</taxon>
        <taxon>Bacteroides</taxon>
    </lineage>
</organism>
<dbReference type="Gene3D" id="2.60.40.1080">
    <property type="match status" value="3"/>
</dbReference>
<dbReference type="Pfam" id="PF16351">
    <property type="entry name" value="DUF4979"/>
    <property type="match status" value="1"/>
</dbReference>
<reference evidence="2 3" key="1">
    <citation type="journal article" date="2019" name="Nat. Med.">
        <title>A library of human gut bacterial isolates paired with longitudinal multiomics data enables mechanistic microbiome research.</title>
        <authorList>
            <person name="Poyet M."/>
            <person name="Groussin M."/>
            <person name="Gibbons S.M."/>
            <person name="Avila-Pacheco J."/>
            <person name="Jiang X."/>
            <person name="Kearney S.M."/>
            <person name="Perrotta A.R."/>
            <person name="Berdy B."/>
            <person name="Zhao S."/>
            <person name="Lieberman T.D."/>
            <person name="Swanson P.K."/>
            <person name="Smith M."/>
            <person name="Roesemann S."/>
            <person name="Alexander J.E."/>
            <person name="Rich S.A."/>
            <person name="Livny J."/>
            <person name="Vlamakis H."/>
            <person name="Clish C."/>
            <person name="Bullock K."/>
            <person name="Deik A."/>
            <person name="Scott J."/>
            <person name="Pierce K.A."/>
            <person name="Xavier R.J."/>
            <person name="Alm E.J."/>
        </authorList>
    </citation>
    <scope>NUCLEOTIDE SEQUENCE [LARGE SCALE GENOMIC DNA]</scope>
    <source>
        <strain evidence="2 3">BIOML-A62</strain>
    </source>
</reference>
<dbReference type="InterPro" id="IPR003343">
    <property type="entry name" value="Big_2"/>
</dbReference>
<evidence type="ECO:0000259" key="1">
    <source>
        <dbReference type="SMART" id="SM00635"/>
    </source>
</evidence>
<dbReference type="PROSITE" id="PS51257">
    <property type="entry name" value="PROKAR_LIPOPROTEIN"/>
    <property type="match status" value="1"/>
</dbReference>
<sequence>MKDINLILSKWMLAGLLFIGLAMVSCNEEYSEGKMTGVRMMSKEDIVLDVEPTLVLAQGMEQTVSYTIIPDDITDPEITWSSSDSDIAEVSQNGVVKAKKMGAAVIKLTQSVAFEALQSFTVNVVGIATDMQIEDFEMYEKTSKALANYVILTPENGYKVFDCESRNPSILSYENGKLNALSPGTVAITVKTKDGSNLQKTVNVTVLPVIELQSITLADGQEFALNETAQLLYKMVPADATVEALNWKSSNEDVLTVTNEAIITARAYGETEITVAKEDGTILGRTTVAVVKGKINDYGNQFSIYKIASGNGKIRIDGDKMIVEAASKVSGYLERGTTWIDVDTYPILAIKSYVESGTGKGSLWHNMDFKVSGGSTVGANAGMNWDRILPYDDGSRIYYIDLSKITYDGGATLEGKGPTEMSMFKYKTGTDNSNDHYFELHWVKTFKSMDDLNAYYEESKNKE</sequence>
<feature type="domain" description="BIG2" evidence="1">
    <location>
        <begin position="211"/>
        <end position="287"/>
    </location>
</feature>
<proteinExistence type="predicted"/>
<evidence type="ECO:0000313" key="3">
    <source>
        <dbReference type="Proteomes" id="UP000487596"/>
    </source>
</evidence>
<comment type="caution">
    <text evidence="2">The sequence shown here is derived from an EMBL/GenBank/DDBJ whole genome shotgun (WGS) entry which is preliminary data.</text>
</comment>
<feature type="domain" description="BIG2" evidence="1">
    <location>
        <begin position="44"/>
        <end position="119"/>
    </location>
</feature>
<dbReference type="InterPro" id="IPR008964">
    <property type="entry name" value="Invasin/intimin_cell_adhesion"/>
</dbReference>
<dbReference type="SUPFAM" id="SSF49373">
    <property type="entry name" value="Invasin/intimin cell-adhesion fragments"/>
    <property type="match status" value="3"/>
</dbReference>
<name>A0A6A2RN38_9BACE</name>
<accession>A0A6A2RN38</accession>
<dbReference type="SMART" id="SM00635">
    <property type="entry name" value="BID_2"/>
    <property type="match status" value="2"/>
</dbReference>
<protein>
    <submittedName>
        <fullName evidence="2">DUF4979 domain-containing protein</fullName>
    </submittedName>
</protein>
<dbReference type="RefSeq" id="WP_151921706.1">
    <property type="nucleotide sequence ID" value="NZ_JABFCE010000077.1"/>
</dbReference>
<dbReference type="AlphaFoldDB" id="A0A6A2RN38"/>